<keyword evidence="7" id="KW-0999">Mitochondrion inner membrane</keyword>
<evidence type="ECO:0000256" key="10">
    <source>
        <dbReference type="ARBA" id="ARBA00023136"/>
    </source>
</evidence>
<comment type="similarity">
    <text evidence="3">Belongs to the COX16 family.</text>
</comment>
<keyword evidence="6 11" id="KW-0812">Transmembrane</keyword>
<evidence type="ECO:0000313" key="13">
    <source>
        <dbReference type="Proteomes" id="UP000001640"/>
    </source>
</evidence>
<dbReference type="PANTHER" id="PTHR17130:SF14">
    <property type="entry name" value="CYTOCHROME C OXIDASE ASSEMBLY PROTEIN COX16 HOMOLOG, MITOCHONDRIAL"/>
    <property type="match status" value="1"/>
</dbReference>
<dbReference type="GO" id="GO:0005743">
    <property type="term" value="C:mitochondrial inner membrane"/>
    <property type="evidence" value="ECO:0007669"/>
    <property type="project" value="UniProtKB-SubCell"/>
</dbReference>
<evidence type="ECO:0000313" key="12">
    <source>
        <dbReference type="EMBL" id="CCC69860.1"/>
    </source>
</evidence>
<dbReference type="KEGG" id="ncs:NCAS_0D02790"/>
<protein>
    <recommendedName>
        <fullName evidence="4">Cytochrome c oxidase assembly protein COX16, mitochondrial</fullName>
    </recommendedName>
    <alternativeName>
        <fullName evidence="5">Cytochrome c oxidase assembly protein cox16, mitochondrial</fullName>
    </alternativeName>
</protein>
<sequence>MSLGNRKFRSKKQQILYETSIAGKYQKLMKKNPFLYFGLPFCGMIVLGSYWLQDFTALKYQKADQKVQELNEEDVIKMKHDQREFDIKEEYYRLQGLSEKDWEPVRVPRIEGESDNVW</sequence>
<dbReference type="eggNOG" id="ENOG502S9GT">
    <property type="taxonomic scope" value="Eukaryota"/>
</dbReference>
<evidence type="ECO:0000256" key="9">
    <source>
        <dbReference type="ARBA" id="ARBA00023128"/>
    </source>
</evidence>
<evidence type="ECO:0000256" key="1">
    <source>
        <dbReference type="ARBA" id="ARBA00002490"/>
    </source>
</evidence>
<evidence type="ECO:0000256" key="5">
    <source>
        <dbReference type="ARBA" id="ARBA00019222"/>
    </source>
</evidence>
<accession>G0VE69</accession>
<dbReference type="STRING" id="1064592.G0VE69"/>
<reference key="2">
    <citation type="submission" date="2011-08" db="EMBL/GenBank/DDBJ databases">
        <title>Genome sequence of Naumovozyma castellii.</title>
        <authorList>
            <person name="Gordon J.L."/>
            <person name="Armisen D."/>
            <person name="Proux-Wera E."/>
            <person name="OhEigeartaigh S.S."/>
            <person name="Byrne K.P."/>
            <person name="Wolfe K.H."/>
        </authorList>
    </citation>
    <scope>NUCLEOTIDE SEQUENCE</scope>
    <source>
        <strain>Type strain:CBS 4309</strain>
    </source>
</reference>
<dbReference type="GeneID" id="96903466"/>
<dbReference type="RefSeq" id="XP_003676221.1">
    <property type="nucleotide sequence ID" value="XM_003676173.1"/>
</dbReference>
<evidence type="ECO:0000256" key="3">
    <source>
        <dbReference type="ARBA" id="ARBA00008370"/>
    </source>
</evidence>
<dbReference type="InterPro" id="IPR020164">
    <property type="entry name" value="Cyt_c_Oxase_assmbl_COX16"/>
</dbReference>
<dbReference type="PANTHER" id="PTHR17130">
    <property type="entry name" value="MITOCHONDRIAL OUTER MEMBRANE PROTEIN 25"/>
    <property type="match status" value="1"/>
</dbReference>
<dbReference type="HOGENOM" id="CLU_131611_1_0_1"/>
<evidence type="ECO:0000256" key="8">
    <source>
        <dbReference type="ARBA" id="ARBA00022989"/>
    </source>
</evidence>
<gene>
    <name evidence="12" type="primary">NCAS0D02790</name>
    <name evidence="12" type="ordered locus">NCAS_0D02790</name>
</gene>
<reference evidence="12 13" key="1">
    <citation type="journal article" date="2011" name="Proc. Natl. Acad. Sci. U.S.A.">
        <title>Evolutionary erosion of yeast sex chromosomes by mating-type switching accidents.</title>
        <authorList>
            <person name="Gordon J.L."/>
            <person name="Armisen D."/>
            <person name="Proux-Wera E."/>
            <person name="Oheigeartaigh S.S."/>
            <person name="Byrne K.P."/>
            <person name="Wolfe K.H."/>
        </authorList>
    </citation>
    <scope>NUCLEOTIDE SEQUENCE [LARGE SCALE GENOMIC DNA]</scope>
    <source>
        <strain evidence="13">ATCC 76901 / BCRC 22586 / CBS 4309 / NBRC 1992 / NRRL Y-12630</strain>
    </source>
</reference>
<keyword evidence="8 11" id="KW-1133">Transmembrane helix</keyword>
<evidence type="ECO:0000256" key="2">
    <source>
        <dbReference type="ARBA" id="ARBA00004434"/>
    </source>
</evidence>
<organism evidence="12 13">
    <name type="scientific">Naumovozyma castellii</name>
    <name type="common">Yeast</name>
    <name type="synonym">Saccharomyces castellii</name>
    <dbReference type="NCBI Taxonomy" id="27288"/>
    <lineage>
        <taxon>Eukaryota</taxon>
        <taxon>Fungi</taxon>
        <taxon>Dikarya</taxon>
        <taxon>Ascomycota</taxon>
        <taxon>Saccharomycotina</taxon>
        <taxon>Saccharomycetes</taxon>
        <taxon>Saccharomycetales</taxon>
        <taxon>Saccharomycetaceae</taxon>
        <taxon>Naumovozyma</taxon>
    </lineage>
</organism>
<evidence type="ECO:0000256" key="6">
    <source>
        <dbReference type="ARBA" id="ARBA00022692"/>
    </source>
</evidence>
<keyword evidence="10 11" id="KW-0472">Membrane</keyword>
<keyword evidence="9" id="KW-0496">Mitochondrion</keyword>
<evidence type="ECO:0000256" key="4">
    <source>
        <dbReference type="ARBA" id="ARBA00015368"/>
    </source>
</evidence>
<dbReference type="OrthoDB" id="5516033at2759"/>
<comment type="function">
    <text evidence="1">Required for the assembly of the mitochondrial respiratory chain complex IV (CIV), also known as cytochrome c oxidase. May participate in merging the COX1 and COX2 assembly lines.</text>
</comment>
<evidence type="ECO:0000256" key="11">
    <source>
        <dbReference type="SAM" id="Phobius"/>
    </source>
</evidence>
<dbReference type="Pfam" id="PF14138">
    <property type="entry name" value="COX16"/>
    <property type="match status" value="1"/>
</dbReference>
<dbReference type="AlphaFoldDB" id="G0VE69"/>
<keyword evidence="13" id="KW-1185">Reference proteome</keyword>
<dbReference type="GO" id="GO:0033617">
    <property type="term" value="P:mitochondrial respiratory chain complex IV assembly"/>
    <property type="evidence" value="ECO:0007669"/>
    <property type="project" value="EnsemblFungi"/>
</dbReference>
<evidence type="ECO:0000256" key="7">
    <source>
        <dbReference type="ARBA" id="ARBA00022792"/>
    </source>
</evidence>
<comment type="subcellular location">
    <subcellularLocation>
        <location evidence="2">Mitochondrion inner membrane</location>
        <topology evidence="2">Single-pass membrane protein</topology>
    </subcellularLocation>
</comment>
<name>G0VE69_NAUCA</name>
<dbReference type="Proteomes" id="UP000001640">
    <property type="component" value="Chromosome 4"/>
</dbReference>
<dbReference type="InParanoid" id="G0VE69"/>
<feature type="transmembrane region" description="Helical" evidence="11">
    <location>
        <begin position="34"/>
        <end position="52"/>
    </location>
</feature>
<dbReference type="EMBL" id="HE576755">
    <property type="protein sequence ID" value="CCC69860.1"/>
    <property type="molecule type" value="Genomic_DNA"/>
</dbReference>
<dbReference type="FunCoup" id="G0VE69">
    <property type="interactions" value="159"/>
</dbReference>
<dbReference type="OMA" id="VNMKDEY"/>
<proteinExistence type="inferred from homology"/>